<evidence type="ECO:0000313" key="1">
    <source>
        <dbReference type="EMBL" id="DAE18482.1"/>
    </source>
</evidence>
<reference evidence="1" key="1">
    <citation type="journal article" date="2021" name="Proc. Natl. Acad. Sci. U.S.A.">
        <title>A Catalog of Tens of Thousands of Viruses from Human Metagenomes Reveals Hidden Associations with Chronic Diseases.</title>
        <authorList>
            <person name="Tisza M.J."/>
            <person name="Buck C.B."/>
        </authorList>
    </citation>
    <scope>NUCLEOTIDE SEQUENCE</scope>
    <source>
        <strain evidence="1">CtNs77</strain>
    </source>
</reference>
<accession>A0A8S5QHM0</accession>
<name>A0A8S5QHM0_9CAUD</name>
<proteinExistence type="predicted"/>
<sequence>MLKYKQKRQVSPVTKNLHTLYIMIKNLSQKNI</sequence>
<protein>
    <submittedName>
        <fullName evidence="1">Uncharacterized protein</fullName>
    </submittedName>
</protein>
<organism evidence="1">
    <name type="scientific">Siphoviridae sp. ctNs77</name>
    <dbReference type="NCBI Taxonomy" id="2825473"/>
    <lineage>
        <taxon>Viruses</taxon>
        <taxon>Duplodnaviria</taxon>
        <taxon>Heunggongvirae</taxon>
        <taxon>Uroviricota</taxon>
        <taxon>Caudoviricetes</taxon>
    </lineage>
</organism>
<dbReference type="EMBL" id="BK015656">
    <property type="protein sequence ID" value="DAE18482.1"/>
    <property type="molecule type" value="Genomic_DNA"/>
</dbReference>